<evidence type="ECO:0000313" key="4">
    <source>
        <dbReference type="Proteomes" id="UP001189429"/>
    </source>
</evidence>
<gene>
    <name evidence="2" type="ORF">PCOR1329_LOCUS19255</name>
    <name evidence="3" type="ORF">PCOR1329_LOCUS20207</name>
</gene>
<protein>
    <submittedName>
        <fullName evidence="2">Uncharacterized protein</fullName>
    </submittedName>
</protein>
<feature type="region of interest" description="Disordered" evidence="1">
    <location>
        <begin position="252"/>
        <end position="308"/>
    </location>
</feature>
<proteinExistence type="predicted"/>
<evidence type="ECO:0000256" key="1">
    <source>
        <dbReference type="SAM" id="MobiDB-lite"/>
    </source>
</evidence>
<dbReference type="EMBL" id="CAUYUJ010006132">
    <property type="protein sequence ID" value="CAK0816223.1"/>
    <property type="molecule type" value="Genomic_DNA"/>
</dbReference>
<feature type="compositionally biased region" description="Basic and acidic residues" evidence="1">
    <location>
        <begin position="122"/>
        <end position="136"/>
    </location>
</feature>
<evidence type="ECO:0000313" key="2">
    <source>
        <dbReference type="EMBL" id="CAK0816223.1"/>
    </source>
</evidence>
<accession>A0ABN9RB84</accession>
<feature type="non-terminal residue" evidence="2">
    <location>
        <position position="404"/>
    </location>
</feature>
<name>A0ABN9RB84_9DINO</name>
<dbReference type="Proteomes" id="UP001189429">
    <property type="component" value="Unassembled WGS sequence"/>
</dbReference>
<keyword evidence="4" id="KW-1185">Reference proteome</keyword>
<feature type="compositionally biased region" description="Low complexity" evidence="1">
    <location>
        <begin position="252"/>
        <end position="267"/>
    </location>
</feature>
<reference evidence="2" key="1">
    <citation type="submission" date="2023-10" db="EMBL/GenBank/DDBJ databases">
        <authorList>
            <person name="Chen Y."/>
            <person name="Shah S."/>
            <person name="Dougan E. K."/>
            <person name="Thang M."/>
            <person name="Chan C."/>
        </authorList>
    </citation>
    <scope>NUCLEOTIDE SEQUENCE [LARGE SCALE GENOMIC DNA]</scope>
</reference>
<dbReference type="EMBL" id="CAUYUJ010006530">
    <property type="protein sequence ID" value="CAK0817690.1"/>
    <property type="molecule type" value="Genomic_DNA"/>
</dbReference>
<evidence type="ECO:0000313" key="3">
    <source>
        <dbReference type="EMBL" id="CAK0817690.1"/>
    </source>
</evidence>
<organism evidence="2 4">
    <name type="scientific">Prorocentrum cordatum</name>
    <dbReference type="NCBI Taxonomy" id="2364126"/>
    <lineage>
        <taxon>Eukaryota</taxon>
        <taxon>Sar</taxon>
        <taxon>Alveolata</taxon>
        <taxon>Dinophyceae</taxon>
        <taxon>Prorocentrales</taxon>
        <taxon>Prorocentraceae</taxon>
        <taxon>Prorocentrum</taxon>
    </lineage>
</organism>
<feature type="region of interest" description="Disordered" evidence="1">
    <location>
        <begin position="1"/>
        <end position="22"/>
    </location>
</feature>
<feature type="region of interest" description="Disordered" evidence="1">
    <location>
        <begin position="106"/>
        <end position="136"/>
    </location>
</feature>
<sequence length="404" mass="41479">MCGFKTNSAAGPPAGSAGGIDKGGFQAGVSNGHRVRGHRRLRDAAVARQLLLAMLVMLALMVHPPKSDESEAVVRARTALAALRRLQHDDDRASIVNLTREARALEAEGRRRRPPDAALRSAQDRMAAKTKEKEDTDKQLAAAEAQVVDLRKRSESLSVEVGALQQEVAEARTPATVSAAGHNGLDLAAMASNLLNLQTLIGNAQQSVGAGQGLQLLQSIHAEVQAMSAAFPAASASALAAAAAAAQAPAAPGGAAAPAAPGQAQAAPPAPSPPTAAAGTAPSEVHGSFRPTDATDGDASMAAPGPSQSDIATTLASFNGSCWNTFKEYLIACPRDVAAAAAQELRIHGRDKAAAALWAARHGWKPYIAACRRLESGRPTAGTGIFICDHIETHILGMGSKASE</sequence>
<comment type="caution">
    <text evidence="2">The sequence shown here is derived from an EMBL/GenBank/DDBJ whole genome shotgun (WGS) entry which is preliminary data.</text>
</comment>